<evidence type="ECO:0000256" key="5">
    <source>
        <dbReference type="ARBA" id="ARBA00023295"/>
    </source>
</evidence>
<dbReference type="GO" id="GO:0005975">
    <property type="term" value="P:carbohydrate metabolic process"/>
    <property type="evidence" value="ECO:0007669"/>
    <property type="project" value="InterPro"/>
</dbReference>
<evidence type="ECO:0000313" key="9">
    <source>
        <dbReference type="EMBL" id="QOY60569.1"/>
    </source>
</evidence>
<dbReference type="EMBL" id="CP063767">
    <property type="protein sequence ID" value="QOY60569.1"/>
    <property type="molecule type" value="Genomic_DNA"/>
</dbReference>
<evidence type="ECO:0000256" key="2">
    <source>
        <dbReference type="ARBA" id="ARBA00005336"/>
    </source>
</evidence>
<dbReference type="Gene3D" id="3.40.50.1700">
    <property type="entry name" value="Glycoside hydrolase family 3 C-terminal domain"/>
    <property type="match status" value="1"/>
</dbReference>
<dbReference type="GO" id="GO:0009254">
    <property type="term" value="P:peptidoglycan turnover"/>
    <property type="evidence" value="ECO:0007669"/>
    <property type="project" value="TreeGrafter"/>
</dbReference>
<dbReference type="GO" id="GO:0004563">
    <property type="term" value="F:beta-N-acetylhexosaminidase activity"/>
    <property type="evidence" value="ECO:0007669"/>
    <property type="project" value="UniProtKB-EC"/>
</dbReference>
<dbReference type="InterPro" id="IPR006311">
    <property type="entry name" value="TAT_signal"/>
</dbReference>
<evidence type="ECO:0000256" key="4">
    <source>
        <dbReference type="ARBA" id="ARBA00022801"/>
    </source>
</evidence>
<name>A0A7S7M8D2_9ACTN</name>
<proteinExistence type="inferred from homology"/>
<keyword evidence="4" id="KW-0378">Hydrolase</keyword>
<sequence>MTCTPSPQTSSPSINRRTFLKAGAAGLAVAAGLGLAPLPAFAEGAQGSGNTDVEAVLAGMSRRQKIAQKLMPDFRKWAQDGTVADFTVMNAEVAGIVDKYDFSGVILFANNVKETEQTLRLCRGLQDAVVGNASGNSFGDVPLLLTIDQEGGIVYRLGSGTGLPGNMAVGATRSVEDARDCGEVIGRELSALGINVNFAPVLDVNSNPNNPVIGLRSIGSKPELVSELGVPMMQGVQAHNVAVSAKHFPGHGDAGTDSHTGLPRIEKTQEELEAVDFAPFKAAIKAGADMLMTAHIQYPKVETGTATSTNPDTGEIELPATLSHIFMTDILRTEMGFTGVSVTDALNMMAIASNFDYIDAVRRTFLAGVDIALMPLSLTSSDDLPRLDALIDTLEQDSSITDAYLDESVRRILALKKKRGILDYASTAGDIDAALSETLATVGSAENRSVEREVSADAVTVVKNEGGVLPLCPSSGDHVLLVAAYQNERPGMELAMRRLIAEGKIPEDVTYKSIDYAETYGDPALALEAILPEVSEATQVVVISEVGRTSNLNPQLKSVYSTYIPTQIAIKANEAKVPVAIMSISLPYDCAVYEDAPAVAAVFGNMGMDPTEALAPATAFGPNIPAGIEVLMGGHGAQGKLPVDLYDAVVDDNGAHFNIESIAYPFGFGLEYDPCGEKTTVDTTALAATVKDIEDNVVPKKDTFTAESFAALQSALDAAKAVLDDPDATQEQVDQALKELTDARGALVTAGGSPEPGTNPHPTPDTDANDKKTPKGKVPNTGDPSPLAALAAAAVAGAAAIGAGRAIGANDAKDDGE</sequence>
<dbReference type="InterPro" id="IPR036881">
    <property type="entry name" value="Glyco_hydro_3_C_sf"/>
</dbReference>
<accession>A0A7S7M8D2</accession>
<evidence type="ECO:0000259" key="8">
    <source>
        <dbReference type="Pfam" id="PF00933"/>
    </source>
</evidence>
<dbReference type="PROSITE" id="PS51318">
    <property type="entry name" value="TAT"/>
    <property type="match status" value="1"/>
</dbReference>
<feature type="signal peptide" evidence="7">
    <location>
        <begin position="1"/>
        <end position="42"/>
    </location>
</feature>
<dbReference type="PANTHER" id="PTHR30480:SF13">
    <property type="entry name" value="BETA-HEXOSAMINIDASE"/>
    <property type="match status" value="1"/>
</dbReference>
<keyword evidence="10" id="KW-1185">Reference proteome</keyword>
<dbReference type="Gene3D" id="1.20.1270.70">
    <property type="entry name" value="Designed single chain three-helix bundle"/>
    <property type="match status" value="1"/>
</dbReference>
<dbReference type="EC" id="3.2.1.52" evidence="3"/>
<keyword evidence="5" id="KW-0326">Glycosidase</keyword>
<dbReference type="SUPFAM" id="SSF51445">
    <property type="entry name" value="(Trans)glycosidases"/>
    <property type="match status" value="1"/>
</dbReference>
<dbReference type="Pfam" id="PF00933">
    <property type="entry name" value="Glyco_hydro_3"/>
    <property type="match status" value="1"/>
</dbReference>
<dbReference type="AlphaFoldDB" id="A0A7S7M8D2"/>
<feature type="chain" id="PRO_5031420522" description="beta-N-acetylhexosaminidase" evidence="7">
    <location>
        <begin position="43"/>
        <end position="817"/>
    </location>
</feature>
<dbReference type="Proteomes" id="UP000593735">
    <property type="component" value="Chromosome"/>
</dbReference>
<comment type="similarity">
    <text evidence="2">Belongs to the glycosyl hydrolase 3 family.</text>
</comment>
<evidence type="ECO:0000256" key="3">
    <source>
        <dbReference type="ARBA" id="ARBA00012663"/>
    </source>
</evidence>
<feature type="region of interest" description="Disordered" evidence="6">
    <location>
        <begin position="747"/>
        <end position="786"/>
    </location>
</feature>
<comment type="catalytic activity">
    <reaction evidence="1">
        <text>Hydrolysis of terminal non-reducing N-acetyl-D-hexosamine residues in N-acetyl-beta-D-hexosaminides.</text>
        <dbReference type="EC" id="3.2.1.52"/>
    </reaction>
</comment>
<reference evidence="9 10" key="1">
    <citation type="submission" date="2020-10" db="EMBL/GenBank/DDBJ databases">
        <title>Olsenella immobilis sp.nov., isolated from the mud in a fermentation cellar used for the production of Chinese strong-flavoured liquor.</title>
        <authorList>
            <person name="Lu L."/>
        </authorList>
    </citation>
    <scope>NUCLEOTIDE SEQUENCE [LARGE SCALE GENOMIC DNA]</scope>
    <source>
        <strain evidence="9 10">LZLJ-2</strain>
    </source>
</reference>
<dbReference type="PANTHER" id="PTHR30480">
    <property type="entry name" value="BETA-HEXOSAMINIDASE-RELATED"/>
    <property type="match status" value="1"/>
</dbReference>
<organism evidence="9 10">
    <name type="scientific">Thermophilibacter immobilis</name>
    <dbReference type="NCBI Taxonomy" id="2779519"/>
    <lineage>
        <taxon>Bacteria</taxon>
        <taxon>Bacillati</taxon>
        <taxon>Actinomycetota</taxon>
        <taxon>Coriobacteriia</taxon>
        <taxon>Coriobacteriales</taxon>
        <taxon>Atopobiaceae</taxon>
        <taxon>Thermophilibacter</taxon>
    </lineage>
</organism>
<dbReference type="InterPro" id="IPR017853">
    <property type="entry name" value="GH"/>
</dbReference>
<evidence type="ECO:0000256" key="7">
    <source>
        <dbReference type="SAM" id="SignalP"/>
    </source>
</evidence>
<dbReference type="KEGG" id="tio:INP52_09290"/>
<dbReference type="InterPro" id="IPR001764">
    <property type="entry name" value="Glyco_hydro_3_N"/>
</dbReference>
<keyword evidence="7" id="KW-0732">Signal</keyword>
<protein>
    <recommendedName>
        <fullName evidence="3">beta-N-acetylhexosaminidase</fullName>
        <ecNumber evidence="3">3.2.1.52</ecNumber>
    </recommendedName>
</protein>
<evidence type="ECO:0000313" key="10">
    <source>
        <dbReference type="Proteomes" id="UP000593735"/>
    </source>
</evidence>
<evidence type="ECO:0000256" key="6">
    <source>
        <dbReference type="SAM" id="MobiDB-lite"/>
    </source>
</evidence>
<feature type="domain" description="Glycoside hydrolase family 3 N-terminal" evidence="8">
    <location>
        <begin position="63"/>
        <end position="414"/>
    </location>
</feature>
<evidence type="ECO:0000256" key="1">
    <source>
        <dbReference type="ARBA" id="ARBA00001231"/>
    </source>
</evidence>
<dbReference type="InterPro" id="IPR036962">
    <property type="entry name" value="Glyco_hydro_3_N_sf"/>
</dbReference>
<gene>
    <name evidence="9" type="ORF">INP52_09290</name>
</gene>
<dbReference type="Pfam" id="PF07554">
    <property type="entry name" value="FIVAR"/>
    <property type="match status" value="1"/>
</dbReference>
<dbReference type="SUPFAM" id="SSF52279">
    <property type="entry name" value="Beta-D-glucan exohydrolase, C-terminal domain"/>
    <property type="match status" value="1"/>
</dbReference>
<dbReference type="Gene3D" id="3.20.20.300">
    <property type="entry name" value="Glycoside hydrolase, family 3, N-terminal domain"/>
    <property type="match status" value="1"/>
</dbReference>
<dbReference type="InterPro" id="IPR050226">
    <property type="entry name" value="NagZ_Beta-hexosaminidase"/>
</dbReference>